<dbReference type="PANTHER" id="PTHR13720:SF39">
    <property type="entry name" value="F-BOX DOMAIN-CONTAINING PROTEIN"/>
    <property type="match status" value="1"/>
</dbReference>
<dbReference type="OrthoDB" id="10264376at2759"/>
<dbReference type="PANTHER" id="PTHR13720">
    <property type="entry name" value="WD-40 REPEAT PROTEIN"/>
    <property type="match status" value="1"/>
</dbReference>
<name>A0A250XDZ1_9CHLO</name>
<keyword evidence="2" id="KW-0677">Repeat</keyword>
<feature type="repeat" description="WD" evidence="3">
    <location>
        <begin position="501"/>
        <end position="535"/>
    </location>
</feature>
<dbReference type="InterPro" id="IPR019775">
    <property type="entry name" value="WD40_repeat_CS"/>
</dbReference>
<dbReference type="InterPro" id="IPR001680">
    <property type="entry name" value="WD40_rpt"/>
</dbReference>
<protein>
    <recommendedName>
        <fullName evidence="6">Anaphase-promoting complex subunit 4 WD40 domain-containing protein</fullName>
    </recommendedName>
</protein>
<feature type="repeat" description="WD" evidence="3">
    <location>
        <begin position="411"/>
        <end position="452"/>
    </location>
</feature>
<comment type="caution">
    <text evidence="4">The sequence shown here is derived from an EMBL/GenBank/DDBJ whole genome shotgun (WGS) entry which is preliminary data.</text>
</comment>
<dbReference type="Proteomes" id="UP000232323">
    <property type="component" value="Unassembled WGS sequence"/>
</dbReference>
<dbReference type="EMBL" id="BEGY01000063">
    <property type="protein sequence ID" value="GAX81298.1"/>
    <property type="molecule type" value="Genomic_DNA"/>
</dbReference>
<dbReference type="SMART" id="SM00320">
    <property type="entry name" value="WD40"/>
    <property type="match status" value="12"/>
</dbReference>
<dbReference type="PROSITE" id="PS50294">
    <property type="entry name" value="WD_REPEATS_REGION"/>
    <property type="match status" value="4"/>
</dbReference>
<keyword evidence="5" id="KW-1185">Reference proteome</keyword>
<dbReference type="PRINTS" id="PR00320">
    <property type="entry name" value="GPROTEINBRPT"/>
</dbReference>
<dbReference type="STRING" id="1157962.A0A250XDZ1"/>
<proteinExistence type="predicted"/>
<evidence type="ECO:0000256" key="1">
    <source>
        <dbReference type="ARBA" id="ARBA00022574"/>
    </source>
</evidence>
<evidence type="ECO:0008006" key="6">
    <source>
        <dbReference type="Google" id="ProtNLM"/>
    </source>
</evidence>
<dbReference type="InterPro" id="IPR015943">
    <property type="entry name" value="WD40/YVTN_repeat-like_dom_sf"/>
</dbReference>
<reference evidence="4 5" key="1">
    <citation type="submission" date="2017-08" db="EMBL/GenBank/DDBJ databases">
        <title>Acidophilic green algal genome provides insights into adaptation to an acidic environment.</title>
        <authorList>
            <person name="Hirooka S."/>
            <person name="Hirose Y."/>
            <person name="Kanesaki Y."/>
            <person name="Higuchi S."/>
            <person name="Fujiwara T."/>
            <person name="Onuma R."/>
            <person name="Era A."/>
            <person name="Ohbayashi R."/>
            <person name="Uzuka A."/>
            <person name="Nozaki H."/>
            <person name="Yoshikawa H."/>
            <person name="Miyagishima S.Y."/>
        </authorList>
    </citation>
    <scope>NUCLEOTIDE SEQUENCE [LARGE SCALE GENOMIC DNA]</scope>
    <source>
        <strain evidence="4 5">NIES-2499</strain>
    </source>
</reference>
<dbReference type="InterPro" id="IPR050630">
    <property type="entry name" value="WD_repeat_EMAP"/>
</dbReference>
<dbReference type="InterPro" id="IPR020472">
    <property type="entry name" value="WD40_PAC1"/>
</dbReference>
<keyword evidence="1 3" id="KW-0853">WD repeat</keyword>
<accession>A0A250XDZ1</accession>
<dbReference type="InterPro" id="IPR011047">
    <property type="entry name" value="Quinoprotein_ADH-like_sf"/>
</dbReference>
<dbReference type="AlphaFoldDB" id="A0A250XDZ1"/>
<feature type="repeat" description="WD" evidence="3">
    <location>
        <begin position="453"/>
        <end position="486"/>
    </location>
</feature>
<dbReference type="SUPFAM" id="SSF50998">
    <property type="entry name" value="Quinoprotein alcohol dehydrogenase-like"/>
    <property type="match status" value="1"/>
</dbReference>
<evidence type="ECO:0000256" key="2">
    <source>
        <dbReference type="ARBA" id="ARBA00022737"/>
    </source>
</evidence>
<organism evidence="4 5">
    <name type="scientific">Chlamydomonas eustigma</name>
    <dbReference type="NCBI Taxonomy" id="1157962"/>
    <lineage>
        <taxon>Eukaryota</taxon>
        <taxon>Viridiplantae</taxon>
        <taxon>Chlorophyta</taxon>
        <taxon>core chlorophytes</taxon>
        <taxon>Chlorophyceae</taxon>
        <taxon>CS clade</taxon>
        <taxon>Chlamydomonadales</taxon>
        <taxon>Chlamydomonadaceae</taxon>
        <taxon>Chlamydomonas</taxon>
    </lineage>
</organism>
<evidence type="ECO:0000256" key="3">
    <source>
        <dbReference type="PROSITE-ProRule" id="PRU00221"/>
    </source>
</evidence>
<dbReference type="Gene3D" id="2.130.10.10">
    <property type="entry name" value="YVTN repeat-like/Quinoprotein amine dehydrogenase"/>
    <property type="match status" value="3"/>
</dbReference>
<dbReference type="PROSITE" id="PS50082">
    <property type="entry name" value="WD_REPEATS_2"/>
    <property type="match status" value="4"/>
</dbReference>
<feature type="repeat" description="WD" evidence="3">
    <location>
        <begin position="540"/>
        <end position="578"/>
    </location>
</feature>
<dbReference type="Pfam" id="PF00400">
    <property type="entry name" value="WD40"/>
    <property type="match status" value="5"/>
</dbReference>
<dbReference type="GO" id="GO:0005929">
    <property type="term" value="C:cilium"/>
    <property type="evidence" value="ECO:0007669"/>
    <property type="project" value="UniProtKB-ARBA"/>
</dbReference>
<dbReference type="SUPFAM" id="SSF50978">
    <property type="entry name" value="WD40 repeat-like"/>
    <property type="match status" value="1"/>
</dbReference>
<evidence type="ECO:0000313" key="4">
    <source>
        <dbReference type="EMBL" id="GAX81298.1"/>
    </source>
</evidence>
<evidence type="ECO:0000313" key="5">
    <source>
        <dbReference type="Proteomes" id="UP000232323"/>
    </source>
</evidence>
<dbReference type="PROSITE" id="PS00678">
    <property type="entry name" value="WD_REPEATS_1"/>
    <property type="match status" value="1"/>
</dbReference>
<dbReference type="InterPro" id="IPR036322">
    <property type="entry name" value="WD40_repeat_dom_sf"/>
</dbReference>
<gene>
    <name evidence="4" type="ORF">CEUSTIGMA_g8729.t1</name>
</gene>
<sequence length="619" mass="64883">MSGIQLQANTGFNSVLSGGVRAIPSAHEFVCVSGGQLVISGYNGSQRYLQGHDDRITAFGLSTSGRLAASGQQGRNADVVIWDLQTGSIRSRFQEHDVEVVQLTFSLDDRLLLTIGHENDPRLFVLDTSTGKIVSNMLLSHKKLATASAFAPLGGQGYTFAVSTQCGEVHIFSLDPYGGFLSGSKVTPGSIRRSFTCMVFSADSQWLYVGTTSGDVVTVNVMRRTMQMAHPACSAGVGAISLSSSGRLLVGGGNGSLTLFTNEHMWKDIVPFATVPGPVTSLSATSDGAALIVGTSTGGIYRVFNSNSGISVLKRSHYGPVRGVSAPAGDPSCLVTCSDDGTVSMWTLSDPQAPPLTQLQVFKADAPMAGAALSVAVTGDSVISGWSDGILRCHARGGGSAPTWVIPGAHALAHSTGATAIKISNRSTFMVTGGAGGEVRAWDLRSRQMVSNMKAHSAPICDLAVLSDDAHIVTASLDRSWSLWDLHPECSRASWRVNTVINGMAVCPDQMTVITVGQDKQAMIWDIRSPSVVRTFEGIHQAEPGCVAVSPNRSMFVTGAADGEVKLWDLSSGALLGSAIGHSGPVSKLMFTQAASQDQPLVSVSLDGSISFWHLPGLA</sequence>